<protein>
    <recommendedName>
        <fullName evidence="2">PI4-kinase N-terminal domain-containing protein</fullName>
    </recommendedName>
</protein>
<evidence type="ECO:0000259" key="2">
    <source>
        <dbReference type="Pfam" id="PF19274"/>
    </source>
</evidence>
<evidence type="ECO:0000313" key="3">
    <source>
        <dbReference type="EMBL" id="CAI9287308.1"/>
    </source>
</evidence>
<evidence type="ECO:0000313" key="4">
    <source>
        <dbReference type="Proteomes" id="UP001177003"/>
    </source>
</evidence>
<organism evidence="3 4">
    <name type="scientific">Lactuca saligna</name>
    <name type="common">Willowleaf lettuce</name>
    <dbReference type="NCBI Taxonomy" id="75948"/>
    <lineage>
        <taxon>Eukaryota</taxon>
        <taxon>Viridiplantae</taxon>
        <taxon>Streptophyta</taxon>
        <taxon>Embryophyta</taxon>
        <taxon>Tracheophyta</taxon>
        <taxon>Spermatophyta</taxon>
        <taxon>Magnoliopsida</taxon>
        <taxon>eudicotyledons</taxon>
        <taxon>Gunneridae</taxon>
        <taxon>Pentapetalae</taxon>
        <taxon>asterids</taxon>
        <taxon>campanulids</taxon>
        <taxon>Asterales</taxon>
        <taxon>Asteraceae</taxon>
        <taxon>Cichorioideae</taxon>
        <taxon>Cichorieae</taxon>
        <taxon>Lactucinae</taxon>
        <taxon>Lactuca</taxon>
    </lineage>
</organism>
<name>A0AA36E977_LACSI</name>
<proteinExistence type="inferred from homology"/>
<dbReference type="Proteomes" id="UP001177003">
    <property type="component" value="Chromosome 5"/>
</dbReference>
<keyword evidence="4" id="KW-1185">Reference proteome</keyword>
<evidence type="ECO:0000256" key="1">
    <source>
        <dbReference type="ARBA" id="ARBA00006209"/>
    </source>
</evidence>
<dbReference type="Pfam" id="PF19274">
    <property type="entry name" value="PI4K_N"/>
    <property type="match status" value="1"/>
</dbReference>
<comment type="similarity">
    <text evidence="1">Belongs to the PI3/PI4-kinase family. Type III PI4K subfamily.</text>
</comment>
<gene>
    <name evidence="3" type="ORF">LSALG_LOCUS26674</name>
</gene>
<accession>A0AA36E977</accession>
<feature type="domain" description="PI4-kinase N-terminal" evidence="2">
    <location>
        <begin position="1"/>
        <end position="212"/>
    </location>
</feature>
<reference evidence="3" key="1">
    <citation type="submission" date="2023-04" db="EMBL/GenBank/DDBJ databases">
        <authorList>
            <person name="Vijverberg K."/>
            <person name="Xiong W."/>
            <person name="Schranz E."/>
        </authorList>
    </citation>
    <scope>NUCLEOTIDE SEQUENCE</scope>
</reference>
<dbReference type="AlphaFoldDB" id="A0AA36E977"/>
<dbReference type="InterPro" id="IPR045495">
    <property type="entry name" value="PI4K_N"/>
</dbReference>
<sequence length="353" mass="39274">MPAVLQCLMAIVHRAFETALSWLEAQICETGDAAEVRESTLVVHACFLIKSLSVREEHIRDVSVNLLSQLRERFPQILWKSSCLDSLLFSVNGDPPSSLVNDPASVASVRSLYQSVVKEWIVDSLSYAPCTTQGLLQEQLCKANTWQKAQPTTDVVSLLSEIKIGTGKTDCWKGKKTANIPAVMASAAAASGGNLKSTEAFNIEPVHFGFVVSKYLHESLNLGGISCIKCIRETGTQALKLIQFLHTLVKCLDSSDWTHMEAEFIDLVVFRAAESSSESANPVESELYIGRGTFRWHICFNFVVLRMISFQYDYYSSDHNPYVSLHYWIWGPKLHVAQNFPHMALLPILGTGK</sequence>
<dbReference type="EMBL" id="OX465081">
    <property type="protein sequence ID" value="CAI9287308.1"/>
    <property type="molecule type" value="Genomic_DNA"/>
</dbReference>